<evidence type="ECO:0000313" key="2">
    <source>
        <dbReference type="Proteomes" id="UP001375539"/>
    </source>
</evidence>
<keyword evidence="2" id="KW-1185">Reference proteome</keyword>
<reference evidence="1" key="1">
    <citation type="submission" date="2024-03" db="EMBL/GenBank/DDBJ databases">
        <title>Novel Streptomyces species of biotechnological and ecological value are a feature of Machair soil.</title>
        <authorList>
            <person name="Prole J.R."/>
            <person name="Goodfellow M."/>
            <person name="Allenby N."/>
            <person name="Ward A.C."/>
        </authorList>
    </citation>
    <scope>NUCLEOTIDE SEQUENCE</scope>
    <source>
        <strain evidence="1">MS1.AVA.4</strain>
    </source>
</reference>
<sequence length="406" mass="43811">MAEAREPLRDLVRRHREPAVVQTVRSTAAAVISYVVALQLSSEPAPLTAPLTALLVVQVTLYSTLTTGIRRVNSVVAGVLIAIGFSALVGLSWWSLGLVILASLVIGRFVKVGEFVPEVAISAMLVLGVTQVTATAWDRVLETLIGAVVGLLFNILFVPPVWVGDASAAITDLASRMRGLMAHIADELGDHTPVAQAAARLHEARRLDHDIVEVDAALRQAEDSLRLNPRVKEPLLSRLVLRTGLDALEICAVILRVSCRTLTDLAKTRSAGTLFPPPVTAGLQELFGHLSDAIGAFAELITAQASANGAEAEARLSQELAAGRASRNRVAALLLAGVRENTEHWQLHGALLAEADRILDELDVEKRSERLIEELDRHARERPTGGQWLDDLKRRIRGSVRRGGRA</sequence>
<dbReference type="EMBL" id="JBBKAI010000002">
    <property type="protein sequence ID" value="MEJ8655825.1"/>
    <property type="molecule type" value="Genomic_DNA"/>
</dbReference>
<dbReference type="Proteomes" id="UP001375539">
    <property type="component" value="Unassembled WGS sequence"/>
</dbReference>
<evidence type="ECO:0000313" key="1">
    <source>
        <dbReference type="EMBL" id="MEJ8655825.1"/>
    </source>
</evidence>
<comment type="caution">
    <text evidence="1">The sequence shown here is derived from an EMBL/GenBank/DDBJ whole genome shotgun (WGS) entry which is preliminary data.</text>
</comment>
<gene>
    <name evidence="1" type="ORF">WKI58_04645</name>
</gene>
<name>A0ACC6QBF0_9ACTN</name>
<protein>
    <submittedName>
        <fullName evidence="1">Aromatic acid exporter family protein</fullName>
    </submittedName>
</protein>
<organism evidence="1 2">
    <name type="scientific">Streptomyces pratisoli</name>
    <dbReference type="NCBI Taxonomy" id="3139917"/>
    <lineage>
        <taxon>Bacteria</taxon>
        <taxon>Bacillati</taxon>
        <taxon>Actinomycetota</taxon>
        <taxon>Actinomycetes</taxon>
        <taxon>Kitasatosporales</taxon>
        <taxon>Streptomycetaceae</taxon>
        <taxon>Streptomyces</taxon>
    </lineage>
</organism>
<accession>A0ACC6QBF0</accession>
<proteinExistence type="predicted"/>